<dbReference type="GO" id="GO:0003824">
    <property type="term" value="F:catalytic activity"/>
    <property type="evidence" value="ECO:0007669"/>
    <property type="project" value="UniProtKB-KW"/>
</dbReference>
<dbReference type="Gene3D" id="3.30.70.270">
    <property type="match status" value="3"/>
</dbReference>
<dbReference type="InterPro" id="IPR043128">
    <property type="entry name" value="Rev_trsase/Diguanyl_cyclase"/>
</dbReference>
<proteinExistence type="predicted"/>
<evidence type="ECO:0000259" key="3">
    <source>
        <dbReference type="Pfam" id="PF17919"/>
    </source>
</evidence>
<dbReference type="SUPFAM" id="SSF56672">
    <property type="entry name" value="DNA/RNA polymerases"/>
    <property type="match status" value="1"/>
</dbReference>
<dbReference type="InterPro" id="IPR000477">
    <property type="entry name" value="RT_dom"/>
</dbReference>
<evidence type="ECO:0000259" key="2">
    <source>
        <dbReference type="Pfam" id="PF00078"/>
    </source>
</evidence>
<dbReference type="Pfam" id="PF17919">
    <property type="entry name" value="RT_RNaseH_2"/>
    <property type="match status" value="1"/>
</dbReference>
<feature type="domain" description="Reverse transcriptase/retrotransposon-derived protein RNase H-like" evidence="3">
    <location>
        <begin position="231"/>
        <end position="296"/>
    </location>
</feature>
<dbReference type="Pfam" id="PF00078">
    <property type="entry name" value="RVT_1"/>
    <property type="match status" value="1"/>
</dbReference>
<accession>A0A5D3CC59</accession>
<dbReference type="PANTHER" id="PTHR37984:SF5">
    <property type="entry name" value="PROTEIN NYNRIN-LIKE"/>
    <property type="match status" value="1"/>
</dbReference>
<keyword evidence="1" id="KW-0511">Multifunctional enzyme</keyword>
<dbReference type="AlphaFoldDB" id="A0A5D3CC59"/>
<dbReference type="Gene3D" id="3.10.10.10">
    <property type="entry name" value="HIV Type 1 Reverse Transcriptase, subunit A, domain 1"/>
    <property type="match status" value="1"/>
</dbReference>
<comment type="caution">
    <text evidence="4">The sequence shown here is derived from an EMBL/GenBank/DDBJ whole genome shotgun (WGS) entry which is preliminary data.</text>
</comment>
<protein>
    <submittedName>
        <fullName evidence="4">Retrovirus-related Pol polyprotein from transposon 17.6</fullName>
    </submittedName>
</protein>
<dbReference type="Proteomes" id="UP000321947">
    <property type="component" value="Unassembled WGS sequence"/>
</dbReference>
<evidence type="ECO:0000313" key="5">
    <source>
        <dbReference type="Proteomes" id="UP000321947"/>
    </source>
</evidence>
<dbReference type="InterPro" id="IPR043502">
    <property type="entry name" value="DNA/RNA_pol_sf"/>
</dbReference>
<dbReference type="FunFam" id="3.30.70.270:FF:000020">
    <property type="entry name" value="Transposon Tf2-6 polyprotein-like Protein"/>
    <property type="match status" value="1"/>
</dbReference>
<evidence type="ECO:0000313" key="4">
    <source>
        <dbReference type="EMBL" id="TYK09443.1"/>
    </source>
</evidence>
<dbReference type="EMBL" id="SSTD01011629">
    <property type="protein sequence ID" value="TYK09443.1"/>
    <property type="molecule type" value="Genomic_DNA"/>
</dbReference>
<evidence type="ECO:0000256" key="1">
    <source>
        <dbReference type="ARBA" id="ARBA00023268"/>
    </source>
</evidence>
<dbReference type="PANTHER" id="PTHR37984">
    <property type="entry name" value="PROTEIN CBG26694"/>
    <property type="match status" value="1"/>
</dbReference>
<dbReference type="InterPro" id="IPR050951">
    <property type="entry name" value="Retrovirus_Pol_polyprotein"/>
</dbReference>
<dbReference type="InterPro" id="IPR041577">
    <property type="entry name" value="RT_RNaseH_2"/>
</dbReference>
<dbReference type="CDD" id="cd01647">
    <property type="entry name" value="RT_LTR"/>
    <property type="match status" value="1"/>
</dbReference>
<reference evidence="4 5" key="1">
    <citation type="submission" date="2019-08" db="EMBL/GenBank/DDBJ databases">
        <title>Draft genome sequences of two oriental melons (Cucumis melo L. var makuwa).</title>
        <authorList>
            <person name="Kwon S.-Y."/>
        </authorList>
    </citation>
    <scope>NUCLEOTIDE SEQUENCE [LARGE SCALE GENOMIC DNA]</scope>
    <source>
        <strain evidence="5">cv. Chang Bougi</strain>
        <tissue evidence="4">Leaf</tissue>
    </source>
</reference>
<gene>
    <name evidence="4" type="ORF">E5676_scaffold499G00310</name>
</gene>
<sequence>MPLGLPPMRQIDHRIQLKKGTDPINVRPYCYPHVQKNEIKKLVNEMLDSGIIRPSISPFSSLVILVKKKDGGWQFCVDYRALNKATIPDKFPIPMIDELLDELNGASIFSKIDLKSRYHQIRVREEDDVETHLEHVTVVFHLLREHGLFANRKKCHFGKERIEHLGHWVFAKRVEADQDKIKTMLEWPISKNVWELRGFLGLTGYYRRFVANYGAIATPLTRLTKKNNFQWSEEATGAFETLKKAMVTLSVLALLDFQQPFEIETDVSGFRLGAVLSQNKRPIAYFSQKLSETAREKTEGVDTGGLEMANETNGFRLRDLLSSGAGKQGGGCIISHPD</sequence>
<organism evidence="4 5">
    <name type="scientific">Cucumis melo var. makuwa</name>
    <name type="common">Oriental melon</name>
    <dbReference type="NCBI Taxonomy" id="1194695"/>
    <lineage>
        <taxon>Eukaryota</taxon>
        <taxon>Viridiplantae</taxon>
        <taxon>Streptophyta</taxon>
        <taxon>Embryophyta</taxon>
        <taxon>Tracheophyta</taxon>
        <taxon>Spermatophyta</taxon>
        <taxon>Magnoliopsida</taxon>
        <taxon>eudicotyledons</taxon>
        <taxon>Gunneridae</taxon>
        <taxon>Pentapetalae</taxon>
        <taxon>rosids</taxon>
        <taxon>fabids</taxon>
        <taxon>Cucurbitales</taxon>
        <taxon>Cucurbitaceae</taxon>
        <taxon>Benincaseae</taxon>
        <taxon>Cucumis</taxon>
    </lineage>
</organism>
<name>A0A5D3CC59_CUCMM</name>
<feature type="domain" description="Reverse transcriptase" evidence="2">
    <location>
        <begin position="66"/>
        <end position="128"/>
    </location>
</feature>